<protein>
    <submittedName>
        <fullName evidence="9">ABC transporter permease</fullName>
    </submittedName>
</protein>
<evidence type="ECO:0000313" key="10">
    <source>
        <dbReference type="Proteomes" id="UP000546257"/>
    </source>
</evidence>
<feature type="transmembrane region" description="Helical" evidence="7">
    <location>
        <begin position="291"/>
        <end position="314"/>
    </location>
</feature>
<proteinExistence type="inferred from homology"/>
<feature type="transmembrane region" description="Helical" evidence="7">
    <location>
        <begin position="376"/>
        <end position="409"/>
    </location>
</feature>
<name>A0A7J9SMD5_9EURY</name>
<evidence type="ECO:0000256" key="6">
    <source>
        <dbReference type="ARBA" id="ARBA00023136"/>
    </source>
</evidence>
<reference evidence="9 10" key="1">
    <citation type="submission" date="2020-08" db="EMBL/GenBank/DDBJ databases">
        <authorList>
            <person name="Seo M.-J."/>
        </authorList>
    </citation>
    <scope>NUCLEOTIDE SEQUENCE [LARGE SCALE GENOMIC DNA]</scope>
    <source>
        <strain evidence="9 10">MBLA0160</strain>
    </source>
</reference>
<evidence type="ECO:0000256" key="1">
    <source>
        <dbReference type="ARBA" id="ARBA00004651"/>
    </source>
</evidence>
<dbReference type="InterPro" id="IPR050366">
    <property type="entry name" value="BP-dependent_transpt_permease"/>
</dbReference>
<comment type="subcellular location">
    <subcellularLocation>
        <location evidence="1 7">Cell membrane</location>
        <topology evidence="1 7">Multi-pass membrane protein</topology>
    </subcellularLocation>
</comment>
<gene>
    <name evidence="9" type="ORF">H5V44_14990</name>
</gene>
<comment type="similarity">
    <text evidence="7">Belongs to the binding-protein-dependent transport system permease family.</text>
</comment>
<dbReference type="SUPFAM" id="SSF161098">
    <property type="entry name" value="MetI-like"/>
    <property type="match status" value="1"/>
</dbReference>
<feature type="transmembrane region" description="Helical" evidence="7">
    <location>
        <begin position="102"/>
        <end position="125"/>
    </location>
</feature>
<dbReference type="Pfam" id="PF00528">
    <property type="entry name" value="BPD_transp_1"/>
    <property type="match status" value="1"/>
</dbReference>
<feature type="domain" description="ABC transmembrane type-1" evidence="8">
    <location>
        <begin position="255"/>
        <end position="453"/>
    </location>
</feature>
<feature type="transmembrane region" description="Helical" evidence="7">
    <location>
        <begin position="429"/>
        <end position="452"/>
    </location>
</feature>
<keyword evidence="4 7" id="KW-0812">Transmembrane</keyword>
<evidence type="ECO:0000256" key="7">
    <source>
        <dbReference type="RuleBase" id="RU363032"/>
    </source>
</evidence>
<dbReference type="Pfam" id="PF12911">
    <property type="entry name" value="OppC_N"/>
    <property type="match status" value="1"/>
</dbReference>
<evidence type="ECO:0000256" key="3">
    <source>
        <dbReference type="ARBA" id="ARBA00022475"/>
    </source>
</evidence>
<dbReference type="Proteomes" id="UP000546257">
    <property type="component" value="Unassembled WGS sequence"/>
</dbReference>
<dbReference type="PANTHER" id="PTHR43386:SF1">
    <property type="entry name" value="D,D-DIPEPTIDE TRANSPORT SYSTEM PERMEASE PROTEIN DDPC-RELATED"/>
    <property type="match status" value="1"/>
</dbReference>
<feature type="transmembrane region" description="Helical" evidence="7">
    <location>
        <begin position="257"/>
        <end position="279"/>
    </location>
</feature>
<organism evidence="9 10">
    <name type="scientific">Halobellus ruber</name>
    <dbReference type="NCBI Taxonomy" id="2761102"/>
    <lineage>
        <taxon>Archaea</taxon>
        <taxon>Methanobacteriati</taxon>
        <taxon>Methanobacteriota</taxon>
        <taxon>Stenosarchaea group</taxon>
        <taxon>Halobacteria</taxon>
        <taxon>Halobacteriales</taxon>
        <taxon>Haloferacaceae</taxon>
        <taxon>Halobellus</taxon>
    </lineage>
</organism>
<keyword evidence="5 7" id="KW-1133">Transmembrane helix</keyword>
<dbReference type="GO" id="GO:0005886">
    <property type="term" value="C:plasma membrane"/>
    <property type="evidence" value="ECO:0007669"/>
    <property type="project" value="UniProtKB-SubCell"/>
</dbReference>
<dbReference type="InterPro" id="IPR035906">
    <property type="entry name" value="MetI-like_sf"/>
</dbReference>
<dbReference type="RefSeq" id="WP_185193949.1">
    <property type="nucleotide sequence ID" value="NZ_JACKXD010000006.1"/>
</dbReference>
<feature type="transmembrane region" description="Helical" evidence="7">
    <location>
        <begin position="153"/>
        <end position="175"/>
    </location>
</feature>
<dbReference type="InterPro" id="IPR025966">
    <property type="entry name" value="OppC_N"/>
</dbReference>
<dbReference type="PANTHER" id="PTHR43386">
    <property type="entry name" value="OLIGOPEPTIDE TRANSPORT SYSTEM PERMEASE PROTEIN APPC"/>
    <property type="match status" value="1"/>
</dbReference>
<evidence type="ECO:0000313" key="9">
    <source>
        <dbReference type="EMBL" id="MBB6647573.1"/>
    </source>
</evidence>
<keyword evidence="2 7" id="KW-0813">Transport</keyword>
<dbReference type="InterPro" id="IPR000515">
    <property type="entry name" value="MetI-like"/>
</dbReference>
<dbReference type="EMBL" id="JACKXD010000006">
    <property type="protein sequence ID" value="MBB6647573.1"/>
    <property type="molecule type" value="Genomic_DNA"/>
</dbReference>
<feature type="transmembrane region" description="Helical" evidence="7">
    <location>
        <begin position="21"/>
        <end position="44"/>
    </location>
</feature>
<evidence type="ECO:0000256" key="5">
    <source>
        <dbReference type="ARBA" id="ARBA00022989"/>
    </source>
</evidence>
<sequence length="480" mass="50943">MGETHTRVPLRTRLRNAPGPAAQWLGIGVVLLSVQAGAVAHFAATLLVDLVAALPAVAPGVLQAVADAAAEIPTLLSREVIPNQGHYDGQGYVGTFLGLQPMYAWLLRVAAIYAYAFVVAGWVFAGYRIHRRHYRVADWAPIDDVIDRLRSHYWGLFGLVVVLSFVTMAVFAPALGPTTVDQNIGEPYGHQIEYWDASAGTVEQVSVGVANQNTRSAGNSDLNVGPMTYDDYGRFHPFGTMPSGQDLFTFIVAGSRLSLIIGLLAVALSSAIAVSGALVSAYYKGRVDLGLVVVSDSIMAMPRLLLLIMLTVILGGTWLGSLYGGGLVLGLIFAGTGWPFLWRSFRGPALQVAENEWIDAAKMYGRRPWTIMRKHMLPYILGYVLVYGSMTLGGAIIAIAGLSFLGLGVNAPTPEWGRAVNAGQEYVGTVSWHISFIPGALITLVVTGFNALGDGIRDAIDPQSDSAADETGGGAQGGGA</sequence>
<feature type="transmembrane region" description="Helical" evidence="7">
    <location>
        <begin position="320"/>
        <end position="341"/>
    </location>
</feature>
<dbReference type="PROSITE" id="PS50928">
    <property type="entry name" value="ABC_TM1"/>
    <property type="match status" value="1"/>
</dbReference>
<dbReference type="CDD" id="cd06261">
    <property type="entry name" value="TM_PBP2"/>
    <property type="match status" value="1"/>
</dbReference>
<evidence type="ECO:0000256" key="2">
    <source>
        <dbReference type="ARBA" id="ARBA00022448"/>
    </source>
</evidence>
<keyword evidence="3" id="KW-1003">Cell membrane</keyword>
<dbReference type="AlphaFoldDB" id="A0A7J9SMD5"/>
<dbReference type="Gene3D" id="1.10.3720.10">
    <property type="entry name" value="MetI-like"/>
    <property type="match status" value="1"/>
</dbReference>
<comment type="caution">
    <text evidence="9">The sequence shown here is derived from an EMBL/GenBank/DDBJ whole genome shotgun (WGS) entry which is preliminary data.</text>
</comment>
<keyword evidence="10" id="KW-1185">Reference proteome</keyword>
<evidence type="ECO:0000256" key="4">
    <source>
        <dbReference type="ARBA" id="ARBA00022692"/>
    </source>
</evidence>
<dbReference type="GO" id="GO:0055085">
    <property type="term" value="P:transmembrane transport"/>
    <property type="evidence" value="ECO:0007669"/>
    <property type="project" value="InterPro"/>
</dbReference>
<evidence type="ECO:0000259" key="8">
    <source>
        <dbReference type="PROSITE" id="PS50928"/>
    </source>
</evidence>
<accession>A0A7J9SMD5</accession>
<keyword evidence="6 7" id="KW-0472">Membrane</keyword>